<evidence type="ECO:0000256" key="5">
    <source>
        <dbReference type="ARBA" id="ARBA00022691"/>
    </source>
</evidence>
<dbReference type="GO" id="GO:0003677">
    <property type="term" value="F:DNA binding"/>
    <property type="evidence" value="ECO:0007669"/>
    <property type="project" value="UniProtKB-KW"/>
</dbReference>
<reference evidence="11" key="1">
    <citation type="submission" date="2015-10" db="EMBL/GenBank/DDBJ databases">
        <authorList>
            <person name="Regsiter A."/>
            <person name="william w."/>
        </authorList>
    </citation>
    <scope>NUCLEOTIDE SEQUENCE [LARGE SCALE GENOMIC DNA]</scope>
</reference>
<dbReference type="GO" id="GO:0009307">
    <property type="term" value="P:DNA restriction-modification system"/>
    <property type="evidence" value="ECO:0007669"/>
    <property type="project" value="UniProtKB-KW"/>
</dbReference>
<dbReference type="STRING" id="671072.PL9214640516"/>
<name>A0A1J1LPK7_9CYAN</name>
<evidence type="ECO:0000256" key="2">
    <source>
        <dbReference type="ARBA" id="ARBA00012185"/>
    </source>
</evidence>
<keyword evidence="4 10" id="KW-0808">Transferase</keyword>
<evidence type="ECO:0000256" key="4">
    <source>
        <dbReference type="ARBA" id="ARBA00022679"/>
    </source>
</evidence>
<dbReference type="Gene3D" id="3.40.50.150">
    <property type="entry name" value="Vaccinia Virus protein VP39"/>
    <property type="match status" value="2"/>
</dbReference>
<organism evidence="10 11">
    <name type="scientific">Planktothrix tepida PCC 9214</name>
    <dbReference type="NCBI Taxonomy" id="671072"/>
    <lineage>
        <taxon>Bacteria</taxon>
        <taxon>Bacillati</taxon>
        <taxon>Cyanobacteriota</taxon>
        <taxon>Cyanophyceae</taxon>
        <taxon>Oscillatoriophycideae</taxon>
        <taxon>Oscillatoriales</taxon>
        <taxon>Microcoleaceae</taxon>
        <taxon>Planktothrix</taxon>
    </lineage>
</organism>
<evidence type="ECO:0000256" key="6">
    <source>
        <dbReference type="ARBA" id="ARBA00022747"/>
    </source>
</evidence>
<evidence type="ECO:0000256" key="8">
    <source>
        <dbReference type="ARBA" id="ARBA00049120"/>
    </source>
</evidence>
<dbReference type="PROSITE" id="PS00093">
    <property type="entry name" value="N4_MTASE"/>
    <property type="match status" value="1"/>
</dbReference>
<evidence type="ECO:0000313" key="10">
    <source>
        <dbReference type="EMBL" id="CUR34509.1"/>
    </source>
</evidence>
<evidence type="ECO:0000256" key="7">
    <source>
        <dbReference type="ARBA" id="ARBA00023125"/>
    </source>
</evidence>
<dbReference type="InterPro" id="IPR029063">
    <property type="entry name" value="SAM-dependent_MTases_sf"/>
</dbReference>
<dbReference type="Pfam" id="PF01555">
    <property type="entry name" value="N6_N4_Mtase"/>
    <property type="match status" value="1"/>
</dbReference>
<comment type="catalytic activity">
    <reaction evidence="8">
        <text>a 2'-deoxycytidine in DNA + S-adenosyl-L-methionine = an N(4)-methyl-2'-deoxycytidine in DNA + S-adenosyl-L-homocysteine + H(+)</text>
        <dbReference type="Rhea" id="RHEA:16857"/>
        <dbReference type="Rhea" id="RHEA-COMP:11369"/>
        <dbReference type="Rhea" id="RHEA-COMP:13674"/>
        <dbReference type="ChEBI" id="CHEBI:15378"/>
        <dbReference type="ChEBI" id="CHEBI:57856"/>
        <dbReference type="ChEBI" id="CHEBI:59789"/>
        <dbReference type="ChEBI" id="CHEBI:85452"/>
        <dbReference type="ChEBI" id="CHEBI:137933"/>
        <dbReference type="EC" id="2.1.1.113"/>
    </reaction>
</comment>
<comment type="similarity">
    <text evidence="1">Belongs to the N(4)/N(6)-methyltransferase family. N(4) subfamily.</text>
</comment>
<keyword evidence="3 10" id="KW-0489">Methyltransferase</keyword>
<proteinExistence type="inferred from homology"/>
<keyword evidence="11" id="KW-1185">Reference proteome</keyword>
<accession>A0A1J1LPK7</accession>
<keyword evidence="7" id="KW-0238">DNA-binding</keyword>
<dbReference type="GO" id="GO:0008170">
    <property type="term" value="F:N-methyltransferase activity"/>
    <property type="evidence" value="ECO:0007669"/>
    <property type="project" value="InterPro"/>
</dbReference>
<evidence type="ECO:0000259" key="9">
    <source>
        <dbReference type="Pfam" id="PF01555"/>
    </source>
</evidence>
<keyword evidence="5" id="KW-0949">S-adenosyl-L-methionine</keyword>
<dbReference type="InterPro" id="IPR017985">
    <property type="entry name" value="MeTrfase_CN4_CS"/>
</dbReference>
<evidence type="ECO:0000256" key="1">
    <source>
        <dbReference type="ARBA" id="ARBA00010203"/>
    </source>
</evidence>
<gene>
    <name evidence="10" type="ORF">PL9214640516</name>
</gene>
<sequence length="409" mass="47140">MLSTVKQRPEYTFKHNQNLGRHGWLRLTPAYGVKLVEKLLTSVEPDAMILDPFSGTGTTGLVAAEQGKQAILFDINPFLVWLGTAKCRNYSKAEITDIRNRIKLAFKDYKALINQDNWIPAIFNIERWWSRHTLKLLTALRTALVNYFGEPENNHYSLVWIAFCRLIIETSSASFNHVSMSFQETVNQFDIEYTEDLFLTILEFILKTAETNISGMITIIETDSKTLIGLDHIKADQVITSPPYPNRMSYIRELRPYMYWTKFITEAKEAGEIDWLTIGGTWGIATSRLNSWQIEEKNLPKELFITVDKINKSGGKNADLMAIYVLKYFHDIHLHLSSLRSILKDQANLYYIIGNSNFFNNTVDTALILSESLKILGYKQINYEIIRKRNCHKALYEYCVSASRTESKT</sequence>
<dbReference type="GO" id="GO:0015667">
    <property type="term" value="F:site-specific DNA-methyltransferase (cytosine-N4-specific) activity"/>
    <property type="evidence" value="ECO:0007669"/>
    <property type="project" value="UniProtKB-EC"/>
</dbReference>
<dbReference type="OrthoDB" id="9800801at2"/>
<evidence type="ECO:0000313" key="11">
    <source>
        <dbReference type="Proteomes" id="UP000184315"/>
    </source>
</evidence>
<dbReference type="GO" id="GO:0032259">
    <property type="term" value="P:methylation"/>
    <property type="evidence" value="ECO:0007669"/>
    <property type="project" value="UniProtKB-KW"/>
</dbReference>
<dbReference type="Proteomes" id="UP000184315">
    <property type="component" value="Unassembled WGS sequence"/>
</dbReference>
<dbReference type="AlphaFoldDB" id="A0A1J1LPK7"/>
<keyword evidence="6" id="KW-0680">Restriction system</keyword>
<dbReference type="InterPro" id="IPR002941">
    <property type="entry name" value="DNA_methylase_N4/N6"/>
</dbReference>
<dbReference type="RefSeq" id="WP_072721063.1">
    <property type="nucleotide sequence ID" value="NZ_LN889812.1"/>
</dbReference>
<dbReference type="EMBL" id="CZDF01000171">
    <property type="protein sequence ID" value="CUR34509.1"/>
    <property type="molecule type" value="Genomic_DNA"/>
</dbReference>
<protein>
    <recommendedName>
        <fullName evidence="2">site-specific DNA-methyltransferase (cytosine-N(4)-specific)</fullName>
        <ecNumber evidence="2">2.1.1.113</ecNumber>
    </recommendedName>
</protein>
<dbReference type="EC" id="2.1.1.113" evidence="2"/>
<dbReference type="SUPFAM" id="SSF53335">
    <property type="entry name" value="S-adenosyl-L-methionine-dependent methyltransferases"/>
    <property type="match status" value="2"/>
</dbReference>
<feature type="domain" description="DNA methylase N-4/N-6" evidence="9">
    <location>
        <begin position="32"/>
        <end position="78"/>
    </location>
</feature>
<evidence type="ECO:0000256" key="3">
    <source>
        <dbReference type="ARBA" id="ARBA00022603"/>
    </source>
</evidence>